<keyword evidence="3 7" id="KW-0444">Lipid biosynthesis</keyword>
<feature type="transmembrane region" description="Helical" evidence="8">
    <location>
        <begin position="189"/>
        <end position="206"/>
    </location>
</feature>
<dbReference type="CDD" id="cd07989">
    <property type="entry name" value="LPLAT_AGPAT-like"/>
    <property type="match status" value="1"/>
</dbReference>
<reference evidence="10 11" key="1">
    <citation type="journal article" date="2021" name="Sci. Rep.">
        <title>Genome sequencing of the multicellular alga Astrephomene provides insights into convergent evolution of germ-soma differentiation.</title>
        <authorList>
            <person name="Yamashita S."/>
            <person name="Yamamoto K."/>
            <person name="Matsuzaki R."/>
            <person name="Suzuki S."/>
            <person name="Yamaguchi H."/>
            <person name="Hirooka S."/>
            <person name="Minakuchi Y."/>
            <person name="Miyagishima S."/>
            <person name="Kawachi M."/>
            <person name="Toyoda A."/>
            <person name="Nozaki H."/>
        </authorList>
    </citation>
    <scope>NUCLEOTIDE SEQUENCE [LARGE SCALE GENOMIC DNA]</scope>
    <source>
        <strain evidence="10 11">NIES-4017</strain>
    </source>
</reference>
<evidence type="ECO:0000313" key="11">
    <source>
        <dbReference type="Proteomes" id="UP001054857"/>
    </source>
</evidence>
<feature type="domain" description="Phospholipid/glycerol acyltransferase" evidence="9">
    <location>
        <begin position="158"/>
        <end position="271"/>
    </location>
</feature>
<dbReference type="InterPro" id="IPR004552">
    <property type="entry name" value="AGP_acyltrans"/>
</dbReference>
<dbReference type="GO" id="GO:0003841">
    <property type="term" value="F:1-acylglycerol-3-phosphate O-acyltransferase activity"/>
    <property type="evidence" value="ECO:0007669"/>
    <property type="project" value="UniProtKB-UniRule"/>
</dbReference>
<dbReference type="PANTHER" id="PTHR10434:SF64">
    <property type="entry name" value="1-ACYL-SN-GLYCEROL-3-PHOSPHATE ACYLTRANSFERASE-RELATED"/>
    <property type="match status" value="1"/>
</dbReference>
<comment type="domain">
    <text evidence="7">The HXXXXD motif is essential for acyltransferase activity and may constitute the binding site for the phosphate moiety of the glycerol-3-phosphate.</text>
</comment>
<dbReference type="Pfam" id="PF01553">
    <property type="entry name" value="Acyltransferase"/>
    <property type="match status" value="1"/>
</dbReference>
<dbReference type="SMART" id="SM00563">
    <property type="entry name" value="PlsC"/>
    <property type="match status" value="1"/>
</dbReference>
<dbReference type="Proteomes" id="UP001054857">
    <property type="component" value="Unassembled WGS sequence"/>
</dbReference>
<evidence type="ECO:0000256" key="1">
    <source>
        <dbReference type="ARBA" id="ARBA00005189"/>
    </source>
</evidence>
<evidence type="ECO:0000256" key="2">
    <source>
        <dbReference type="ARBA" id="ARBA00008655"/>
    </source>
</evidence>
<dbReference type="PANTHER" id="PTHR10434">
    <property type="entry name" value="1-ACYL-SN-GLYCEROL-3-PHOSPHATE ACYLTRANSFERASE"/>
    <property type="match status" value="1"/>
</dbReference>
<comment type="catalytic activity">
    <reaction evidence="7">
        <text>a 1-acyl-sn-glycero-3-phosphate + an acyl-CoA = a 1,2-diacyl-sn-glycero-3-phosphate + CoA</text>
        <dbReference type="Rhea" id="RHEA:19709"/>
        <dbReference type="ChEBI" id="CHEBI:57287"/>
        <dbReference type="ChEBI" id="CHEBI:57970"/>
        <dbReference type="ChEBI" id="CHEBI:58342"/>
        <dbReference type="ChEBI" id="CHEBI:58608"/>
        <dbReference type="EC" id="2.3.1.51"/>
    </reaction>
</comment>
<comment type="similarity">
    <text evidence="2 7">Belongs to the 1-acyl-sn-glycerol-3-phosphate acyltransferase family.</text>
</comment>
<keyword evidence="7" id="KW-1208">Phospholipid metabolism</keyword>
<keyword evidence="4 7" id="KW-0808">Transferase</keyword>
<evidence type="ECO:0000256" key="8">
    <source>
        <dbReference type="SAM" id="Phobius"/>
    </source>
</evidence>
<dbReference type="EMBL" id="BMAR01000009">
    <property type="protein sequence ID" value="GFR45352.1"/>
    <property type="molecule type" value="Genomic_DNA"/>
</dbReference>
<comment type="caution">
    <text evidence="10">The sequence shown here is derived from an EMBL/GenBank/DDBJ whole genome shotgun (WGS) entry which is preliminary data.</text>
</comment>
<comment type="pathway">
    <text evidence="1">Lipid metabolism.</text>
</comment>
<feature type="transmembrane region" description="Helical" evidence="8">
    <location>
        <begin position="92"/>
        <end position="117"/>
    </location>
</feature>
<gene>
    <name evidence="10" type="ORF">Agub_g6721</name>
</gene>
<name>A0AAD3HLQ4_9CHLO</name>
<dbReference type="GO" id="GO:0006654">
    <property type="term" value="P:phosphatidic acid biosynthetic process"/>
    <property type="evidence" value="ECO:0007669"/>
    <property type="project" value="TreeGrafter"/>
</dbReference>
<evidence type="ECO:0000256" key="6">
    <source>
        <dbReference type="ARBA" id="ARBA00023315"/>
    </source>
</evidence>
<protein>
    <recommendedName>
        <fullName evidence="7">1-acyl-sn-glycerol-3-phosphate acyltransferase</fullName>
        <ecNumber evidence="7">2.3.1.51</ecNumber>
    </recommendedName>
</protein>
<keyword evidence="5 7" id="KW-0443">Lipid metabolism</keyword>
<evidence type="ECO:0000256" key="3">
    <source>
        <dbReference type="ARBA" id="ARBA00022516"/>
    </source>
</evidence>
<dbReference type="NCBIfam" id="TIGR00530">
    <property type="entry name" value="AGP_acyltrn"/>
    <property type="match status" value="1"/>
</dbReference>
<dbReference type="AlphaFoldDB" id="A0AAD3HLQ4"/>
<dbReference type="GO" id="GO:0016020">
    <property type="term" value="C:membrane"/>
    <property type="evidence" value="ECO:0007669"/>
    <property type="project" value="InterPro"/>
</dbReference>
<dbReference type="InterPro" id="IPR002123">
    <property type="entry name" value="Plipid/glycerol_acylTrfase"/>
</dbReference>
<sequence>MSASVMLQRRLGVACKPERQAAFVRPSVITAQRLRGPASLLSERRSFAGATAEPGPRPIEPCQSATASIPLSDSDATPEPNVLLSKIRAIAFFAWSFMLSLPLFMTMVVMSPFVLAFDKYRRLAQHFVNNIWACVSTAPFYRVTIEGRENLPPPDRPVVYVANHQSFLDIYSLFHLQRPFKFISKTSNFMIPIIGWSMFLTGHVMINRVDRRSQLKCLQQCRDLLAQGAPVLFFPEGTRSLDCKLAGFKKGAFSVAVKAGVDVVPVTLIGTGALMPSGKESQLRYGPGARGVRIVVHPPLPTTTPGGGSRDADELCEAARAAVASALPPELVGSSSTMLPDE</sequence>
<keyword evidence="11" id="KW-1185">Reference proteome</keyword>
<keyword evidence="7" id="KW-0594">Phospholipid biosynthesis</keyword>
<evidence type="ECO:0000256" key="5">
    <source>
        <dbReference type="ARBA" id="ARBA00023098"/>
    </source>
</evidence>
<evidence type="ECO:0000256" key="7">
    <source>
        <dbReference type="RuleBase" id="RU361267"/>
    </source>
</evidence>
<keyword evidence="8" id="KW-0472">Membrane</keyword>
<proteinExistence type="inferred from homology"/>
<dbReference type="SUPFAM" id="SSF69593">
    <property type="entry name" value="Glycerol-3-phosphate (1)-acyltransferase"/>
    <property type="match status" value="1"/>
</dbReference>
<keyword evidence="8" id="KW-1133">Transmembrane helix</keyword>
<organism evidence="10 11">
    <name type="scientific">Astrephomene gubernaculifera</name>
    <dbReference type="NCBI Taxonomy" id="47775"/>
    <lineage>
        <taxon>Eukaryota</taxon>
        <taxon>Viridiplantae</taxon>
        <taxon>Chlorophyta</taxon>
        <taxon>core chlorophytes</taxon>
        <taxon>Chlorophyceae</taxon>
        <taxon>CS clade</taxon>
        <taxon>Chlamydomonadales</taxon>
        <taxon>Astrephomenaceae</taxon>
        <taxon>Astrephomene</taxon>
    </lineage>
</organism>
<evidence type="ECO:0000313" key="10">
    <source>
        <dbReference type="EMBL" id="GFR45352.1"/>
    </source>
</evidence>
<evidence type="ECO:0000259" key="9">
    <source>
        <dbReference type="SMART" id="SM00563"/>
    </source>
</evidence>
<accession>A0AAD3HLQ4</accession>
<evidence type="ECO:0000256" key="4">
    <source>
        <dbReference type="ARBA" id="ARBA00022679"/>
    </source>
</evidence>
<keyword evidence="8" id="KW-0812">Transmembrane</keyword>
<keyword evidence="6 7" id="KW-0012">Acyltransferase</keyword>
<dbReference type="EC" id="2.3.1.51" evidence="7"/>